<dbReference type="OrthoDB" id="9778364at2"/>
<dbReference type="RefSeq" id="WP_072896450.1">
    <property type="nucleotide sequence ID" value="NZ_FQVM01000016.1"/>
</dbReference>
<evidence type="ECO:0000313" key="6">
    <source>
        <dbReference type="Proteomes" id="UP000184035"/>
    </source>
</evidence>
<dbReference type="CDD" id="cd00009">
    <property type="entry name" value="AAA"/>
    <property type="match status" value="1"/>
</dbReference>
<dbReference type="PANTHER" id="PTHR13779:SF7">
    <property type="entry name" value="ATPASE WRNIP1"/>
    <property type="match status" value="1"/>
</dbReference>
<dbReference type="GO" id="GO:0006310">
    <property type="term" value="P:DNA recombination"/>
    <property type="evidence" value="ECO:0007669"/>
    <property type="project" value="InterPro"/>
</dbReference>
<dbReference type="AlphaFoldDB" id="A0A1M4X8G7"/>
<dbReference type="GO" id="GO:0000731">
    <property type="term" value="P:DNA synthesis involved in DNA repair"/>
    <property type="evidence" value="ECO:0007669"/>
    <property type="project" value="TreeGrafter"/>
</dbReference>
<dbReference type="Pfam" id="PF12002">
    <property type="entry name" value="MgsA_C"/>
    <property type="match status" value="1"/>
</dbReference>
<keyword evidence="2" id="KW-0547">Nucleotide-binding</keyword>
<dbReference type="InterPro" id="IPR021886">
    <property type="entry name" value="MgsA_C"/>
</dbReference>
<dbReference type="GO" id="GO:0017116">
    <property type="term" value="F:single-stranded DNA helicase activity"/>
    <property type="evidence" value="ECO:0007669"/>
    <property type="project" value="TreeGrafter"/>
</dbReference>
<dbReference type="Gene3D" id="1.20.272.10">
    <property type="match status" value="1"/>
</dbReference>
<feature type="domain" description="AAA+ ATPase" evidence="4">
    <location>
        <begin position="38"/>
        <end position="154"/>
    </location>
</feature>
<dbReference type="CDD" id="cd18139">
    <property type="entry name" value="HLD_clamp_RarA"/>
    <property type="match status" value="1"/>
</dbReference>
<dbReference type="PANTHER" id="PTHR13779">
    <property type="entry name" value="WERNER HELICASE-INTERACTING PROTEIN 1 FAMILY MEMBER"/>
    <property type="match status" value="1"/>
</dbReference>
<keyword evidence="3" id="KW-0067">ATP-binding</keyword>
<dbReference type="SMART" id="SM00382">
    <property type="entry name" value="AAA"/>
    <property type="match status" value="1"/>
</dbReference>
<dbReference type="GO" id="GO:0008047">
    <property type="term" value="F:enzyme activator activity"/>
    <property type="evidence" value="ECO:0007669"/>
    <property type="project" value="TreeGrafter"/>
</dbReference>
<gene>
    <name evidence="5" type="ORF">SAMN05443638_11658</name>
</gene>
<dbReference type="InterPro" id="IPR008824">
    <property type="entry name" value="RuvB-like_N"/>
</dbReference>
<dbReference type="GO" id="GO:0005524">
    <property type="term" value="F:ATP binding"/>
    <property type="evidence" value="ECO:0007669"/>
    <property type="project" value="UniProtKB-KW"/>
</dbReference>
<dbReference type="GO" id="GO:0009378">
    <property type="term" value="F:four-way junction helicase activity"/>
    <property type="evidence" value="ECO:0007669"/>
    <property type="project" value="InterPro"/>
</dbReference>
<dbReference type="STRING" id="1533.SAMN05443638_11658"/>
<protein>
    <submittedName>
        <fullName evidence="5">Recombination protein MgsA</fullName>
    </submittedName>
</protein>
<dbReference type="InterPro" id="IPR003593">
    <property type="entry name" value="AAA+_ATPase"/>
</dbReference>
<evidence type="ECO:0000256" key="1">
    <source>
        <dbReference type="ARBA" id="ARBA00008959"/>
    </source>
</evidence>
<comment type="similarity">
    <text evidence="1">Belongs to the AAA ATPase family. RarA/MGS1/WRNIP1 subfamily.</text>
</comment>
<accession>A0A1M4X8G7</accession>
<dbReference type="Proteomes" id="UP000184035">
    <property type="component" value="Unassembled WGS sequence"/>
</dbReference>
<dbReference type="GO" id="GO:0003677">
    <property type="term" value="F:DNA binding"/>
    <property type="evidence" value="ECO:0007669"/>
    <property type="project" value="InterPro"/>
</dbReference>
<keyword evidence="6" id="KW-1185">Reference proteome</keyword>
<dbReference type="InterPro" id="IPR032423">
    <property type="entry name" value="AAA_assoc_2"/>
</dbReference>
<name>A0A1M4X8G7_9CLOT</name>
<evidence type="ECO:0000313" key="5">
    <source>
        <dbReference type="EMBL" id="SHE89756.1"/>
    </source>
</evidence>
<dbReference type="Gene3D" id="3.40.50.300">
    <property type="entry name" value="P-loop containing nucleotide triphosphate hydrolases"/>
    <property type="match status" value="1"/>
</dbReference>
<dbReference type="InterPro" id="IPR027417">
    <property type="entry name" value="P-loop_NTPase"/>
</dbReference>
<evidence type="ECO:0000256" key="2">
    <source>
        <dbReference type="ARBA" id="ARBA00022741"/>
    </source>
</evidence>
<dbReference type="Gene3D" id="1.10.3710.10">
    <property type="entry name" value="DNA polymerase III clamp loader subunits, C-terminal domain"/>
    <property type="match status" value="1"/>
</dbReference>
<dbReference type="EMBL" id="FQVM01000016">
    <property type="protein sequence ID" value="SHE89756.1"/>
    <property type="molecule type" value="Genomic_DNA"/>
</dbReference>
<dbReference type="FunFam" id="1.10.3710.10:FF:000003">
    <property type="entry name" value="ATPase, AAA family protein"/>
    <property type="match status" value="1"/>
</dbReference>
<reference evidence="5 6" key="1">
    <citation type="submission" date="2016-11" db="EMBL/GenBank/DDBJ databases">
        <authorList>
            <person name="Jaros S."/>
            <person name="Januszkiewicz K."/>
            <person name="Wedrychowicz H."/>
        </authorList>
    </citation>
    <scope>NUCLEOTIDE SEQUENCE [LARGE SCALE GENOMIC DNA]</scope>
    <source>
        <strain evidence="5 6">DSM 2631</strain>
    </source>
</reference>
<dbReference type="Gene3D" id="1.10.8.60">
    <property type="match status" value="1"/>
</dbReference>
<dbReference type="SUPFAM" id="SSF52540">
    <property type="entry name" value="P-loop containing nucleoside triphosphate hydrolases"/>
    <property type="match status" value="1"/>
</dbReference>
<dbReference type="InterPro" id="IPR008921">
    <property type="entry name" value="DNA_pol3_clamp-load_cplx_C"/>
</dbReference>
<dbReference type="FunFam" id="1.20.272.10:FF:000001">
    <property type="entry name" value="Putative AAA family ATPase"/>
    <property type="match status" value="1"/>
</dbReference>
<proteinExistence type="inferred from homology"/>
<dbReference type="SUPFAM" id="SSF48019">
    <property type="entry name" value="post-AAA+ oligomerization domain-like"/>
    <property type="match status" value="1"/>
</dbReference>
<evidence type="ECO:0000259" key="4">
    <source>
        <dbReference type="SMART" id="SM00382"/>
    </source>
</evidence>
<dbReference type="Pfam" id="PF16193">
    <property type="entry name" value="AAA_assoc_2"/>
    <property type="match status" value="1"/>
</dbReference>
<dbReference type="Pfam" id="PF05496">
    <property type="entry name" value="RuvB_N"/>
    <property type="match status" value="1"/>
</dbReference>
<dbReference type="GO" id="GO:0006261">
    <property type="term" value="P:DNA-templated DNA replication"/>
    <property type="evidence" value="ECO:0007669"/>
    <property type="project" value="TreeGrafter"/>
</dbReference>
<dbReference type="InterPro" id="IPR051314">
    <property type="entry name" value="AAA_ATPase_RarA/MGS1/WRNIP1"/>
</dbReference>
<evidence type="ECO:0000256" key="3">
    <source>
        <dbReference type="ARBA" id="ARBA00022840"/>
    </source>
</evidence>
<sequence>MYKPLADKIRPKTLDDVVGQKHILDKNKILYRIINSGTICNMIFYGPPGVGKTTVANIIAEKTNKKFYKLNATNASLKDIQKIVEELDTFIGINGVILYLDEIQNFNKKQQQSLLEFIEDGRITLIASTTENPYHYIFKAILSRSTIFEFYPLLEEDIIEGLKKAVEKSKGDYPGMKIQIDEKAYEYFSVSSNGDLRKALNALDLALSSTNADENKIIHITENIAKETTQKKIFKYDINGDSHYDILSAFQKSIRGSDVDASLHYLARLIKAEDLISICRRLLVIACEDIGLAYPSAISIVKSCVDAANQLGFPEARIPLAEATILLANAPKSNSAYLAIDKALKDLENKNIDDIPKHLKDCHYSGAVSLGRGNDYKYPHDYENHYIKQNYLPNNLLSSVYYEPCKNKNEMAAYEYWKKIKNIK</sequence>
<organism evidence="5 6">
    <name type="scientific">Clostridium fallax</name>
    <dbReference type="NCBI Taxonomy" id="1533"/>
    <lineage>
        <taxon>Bacteria</taxon>
        <taxon>Bacillati</taxon>
        <taxon>Bacillota</taxon>
        <taxon>Clostridia</taxon>
        <taxon>Eubacteriales</taxon>
        <taxon>Clostridiaceae</taxon>
        <taxon>Clostridium</taxon>
    </lineage>
</organism>